<sequence length="91" mass="10399">MRALNNDHRQGTMNHQTEFEIHYEFNGELRCFLHRTMQLCQREALHCATLHAGVGTMSGNMSTGPIRIATLHAERCGVTQVHWKRAILLEA</sequence>
<dbReference type="Proteomes" id="UP000282636">
    <property type="component" value="Unassembled WGS sequence"/>
</dbReference>
<dbReference type="EMBL" id="RBTL01000218">
    <property type="protein sequence ID" value="RMT65139.1"/>
    <property type="molecule type" value="Genomic_DNA"/>
</dbReference>
<protein>
    <submittedName>
        <fullName evidence="1">Uncharacterized protein</fullName>
    </submittedName>
</protein>
<comment type="caution">
    <text evidence="1">The sequence shown here is derived from an EMBL/GenBank/DDBJ whole genome shotgun (WGS) entry which is preliminary data.</text>
</comment>
<dbReference type="InterPro" id="IPR046685">
    <property type="entry name" value="DUF6555"/>
</dbReference>
<accession>A0A0N8TJR7</accession>
<proteinExistence type="predicted"/>
<organism evidence="1 2">
    <name type="scientific">Pseudomonas syringae pv. theae</name>
    <dbReference type="NCBI Taxonomy" id="103985"/>
    <lineage>
        <taxon>Bacteria</taxon>
        <taxon>Pseudomonadati</taxon>
        <taxon>Pseudomonadota</taxon>
        <taxon>Gammaproteobacteria</taxon>
        <taxon>Pseudomonadales</taxon>
        <taxon>Pseudomonadaceae</taxon>
        <taxon>Pseudomonas</taxon>
        <taxon>Pseudomonas syringae</taxon>
    </lineage>
</organism>
<dbReference type="AlphaFoldDB" id="A0A0N8TJR7"/>
<gene>
    <name evidence="1" type="ORF">ALP44_01049</name>
</gene>
<evidence type="ECO:0000313" key="2">
    <source>
        <dbReference type="Proteomes" id="UP000282636"/>
    </source>
</evidence>
<evidence type="ECO:0000313" key="1">
    <source>
        <dbReference type="EMBL" id="RMT65139.1"/>
    </source>
</evidence>
<reference evidence="1 2" key="1">
    <citation type="submission" date="2018-08" db="EMBL/GenBank/DDBJ databases">
        <title>Recombination of ecologically and evolutionarily significant loci maintains genetic cohesion in the Pseudomonas syringae species complex.</title>
        <authorList>
            <person name="Dillon M."/>
            <person name="Thakur S."/>
            <person name="Almeida R.N.D."/>
            <person name="Weir B.S."/>
            <person name="Guttman D.S."/>
        </authorList>
    </citation>
    <scope>NUCLEOTIDE SEQUENCE [LARGE SCALE GENOMIC DNA]</scope>
    <source>
        <strain evidence="1 2">ICMP 3934</strain>
    </source>
</reference>
<name>A0A0N8TJR7_PSESX</name>
<dbReference type="Pfam" id="PF20192">
    <property type="entry name" value="DUF6555"/>
    <property type="match status" value="1"/>
</dbReference>